<dbReference type="SMART" id="SM00934">
    <property type="entry name" value="OMPdecase"/>
    <property type="match status" value="1"/>
</dbReference>
<dbReference type="SUPFAM" id="SSF51366">
    <property type="entry name" value="Ribulose-phoshate binding barrel"/>
    <property type="match status" value="1"/>
</dbReference>
<dbReference type="EMBL" id="WKRU01000210">
    <property type="protein sequence ID" value="MSL40076.1"/>
    <property type="molecule type" value="Genomic_DNA"/>
</dbReference>
<accession>A0A6C9QFB2</accession>
<comment type="similarity">
    <text evidence="5">Belongs to the HPS/KGPDC family. KGPDC subfamily.</text>
</comment>
<keyword evidence="3" id="KW-0119">Carbohydrate metabolism</keyword>
<dbReference type="PANTHER" id="PTHR35039:SF3">
    <property type="entry name" value="3-KETO-L-GULONATE-6-PHOSPHATE DECARBOXYLASE SGBH-RELATED"/>
    <property type="match status" value="1"/>
</dbReference>
<evidence type="ECO:0000256" key="1">
    <source>
        <dbReference type="ARBA" id="ARBA00022793"/>
    </source>
</evidence>
<dbReference type="GO" id="GO:0033982">
    <property type="term" value="F:3-dehydro-L-gulonate-6-phosphate decarboxylase activity"/>
    <property type="evidence" value="ECO:0007669"/>
    <property type="project" value="UniProtKB-EC"/>
</dbReference>
<name>A0A6C9QFB2_ECOLX</name>
<dbReference type="GO" id="GO:0004590">
    <property type="term" value="F:orotidine-5'-phosphate decarboxylase activity"/>
    <property type="evidence" value="ECO:0007669"/>
    <property type="project" value="InterPro"/>
</dbReference>
<dbReference type="Gene3D" id="3.20.20.70">
    <property type="entry name" value="Aldolase class I"/>
    <property type="match status" value="1"/>
</dbReference>
<reference evidence="9" key="1">
    <citation type="journal article" date="2019" name="Nat. Med.">
        <title>A library of human gut bacterial isolates paired with longitudinal multiomics data enables mechanistic microbiome research.</title>
        <authorList>
            <person name="Poyet M."/>
            <person name="Groussin M."/>
            <person name="Gibbons S.M."/>
            <person name="Avila-Pacheco J."/>
            <person name="Jiang X."/>
            <person name="Kearney S.M."/>
            <person name="Perrotta A.R."/>
            <person name="Berdy B."/>
            <person name="Zhao S."/>
            <person name="Lieberman T.D."/>
            <person name="Swanson P.K."/>
            <person name="Smith M."/>
            <person name="Roesemann S."/>
            <person name="Alexander J.E."/>
            <person name="Rich S.A."/>
            <person name="Livny J."/>
            <person name="Vlamakis H."/>
            <person name="Clish C."/>
            <person name="Bullock K."/>
            <person name="Deik A."/>
            <person name="Scott J."/>
            <person name="Pierce K.A."/>
            <person name="Xavier R.J."/>
            <person name="Alm E.J."/>
        </authorList>
    </citation>
    <scope>NUCLEOTIDE SEQUENCE</scope>
    <source>
        <strain evidence="9">BIOML-A446</strain>
    </source>
</reference>
<gene>
    <name evidence="9" type="primary">sgbH</name>
    <name evidence="9" type="ORF">GKE65_18045</name>
</gene>
<comment type="caution">
    <text evidence="9">The sequence shown here is derived from an EMBL/GenBank/DDBJ whole genome shotgun (WGS) entry which is preliminary data.</text>
</comment>
<feature type="non-terminal residue" evidence="9">
    <location>
        <position position="133"/>
    </location>
</feature>
<evidence type="ECO:0000313" key="9">
    <source>
        <dbReference type="EMBL" id="MSL40076.1"/>
    </source>
</evidence>
<evidence type="ECO:0000256" key="2">
    <source>
        <dbReference type="ARBA" id="ARBA00023239"/>
    </source>
</evidence>
<feature type="domain" description="Orotidine 5'-phosphate decarboxylase" evidence="8">
    <location>
        <begin position="5"/>
        <end position="133"/>
    </location>
</feature>
<dbReference type="Pfam" id="PF00215">
    <property type="entry name" value="OMPdecase"/>
    <property type="match status" value="1"/>
</dbReference>
<dbReference type="AlphaFoldDB" id="A0A6C9QFB2"/>
<dbReference type="InterPro" id="IPR011060">
    <property type="entry name" value="RibuloseP-bd_barrel"/>
</dbReference>
<dbReference type="GO" id="GO:0019854">
    <property type="term" value="P:L-ascorbic acid catabolic process"/>
    <property type="evidence" value="ECO:0007669"/>
    <property type="project" value="TreeGrafter"/>
</dbReference>
<proteinExistence type="inferred from homology"/>
<organism evidence="9">
    <name type="scientific">Escherichia coli</name>
    <dbReference type="NCBI Taxonomy" id="562"/>
    <lineage>
        <taxon>Bacteria</taxon>
        <taxon>Pseudomonadati</taxon>
        <taxon>Pseudomonadota</taxon>
        <taxon>Gammaproteobacteria</taxon>
        <taxon>Enterobacterales</taxon>
        <taxon>Enterobacteriaceae</taxon>
        <taxon>Escherichia</taxon>
    </lineage>
</organism>
<dbReference type="InterPro" id="IPR013785">
    <property type="entry name" value="Aldolase_TIM"/>
</dbReference>
<keyword evidence="1" id="KW-0210">Decarboxylase</keyword>
<keyword evidence="2 9" id="KW-0456">Lyase</keyword>
<dbReference type="GO" id="GO:0006207">
    <property type="term" value="P:'de novo' pyrimidine nucleobase biosynthetic process"/>
    <property type="evidence" value="ECO:0007669"/>
    <property type="project" value="InterPro"/>
</dbReference>
<sequence length="133" mass="14408">MSRPLLQLALDHSSLEDAQRDVTLLKDSVDIVEAGTILCLNEGLGAVKALREQCPDKIIVADWKVADAGETLAQQAFGAGANWMTIICAAPLATVEKGHAMAQRCGGEIQIELFGNWTLDDARDWHRIGVRQA</sequence>
<evidence type="ECO:0000256" key="4">
    <source>
        <dbReference type="ARBA" id="ARBA00050573"/>
    </source>
</evidence>
<evidence type="ECO:0000256" key="7">
    <source>
        <dbReference type="ARBA" id="ARBA00080293"/>
    </source>
</evidence>
<dbReference type="InterPro" id="IPR001754">
    <property type="entry name" value="OMPdeCOase_dom"/>
</dbReference>
<evidence type="ECO:0000256" key="6">
    <source>
        <dbReference type="ARBA" id="ARBA00066421"/>
    </source>
</evidence>
<dbReference type="FunFam" id="3.20.20.70:FF:000022">
    <property type="entry name" value="3-keto-L-gulonate-6-phosphate decarboxylase UlaD"/>
    <property type="match status" value="1"/>
</dbReference>
<evidence type="ECO:0000256" key="5">
    <source>
        <dbReference type="ARBA" id="ARBA00061676"/>
    </source>
</evidence>
<dbReference type="PANTHER" id="PTHR35039">
    <property type="entry name" value="3-KETO-L-GULONATE-6-PHOSPHATE DECARBOXYLASE SGBH-RELATED"/>
    <property type="match status" value="1"/>
</dbReference>
<comment type="catalytic activity">
    <reaction evidence="4">
        <text>3-dehydro-L-gulonate 6-phosphate + H(+) = L-xylulose 5-phosphate + CO2</text>
        <dbReference type="Rhea" id="RHEA:14353"/>
        <dbReference type="ChEBI" id="CHEBI:15378"/>
        <dbReference type="ChEBI" id="CHEBI:16526"/>
        <dbReference type="ChEBI" id="CHEBI:57829"/>
        <dbReference type="ChEBI" id="CHEBI:58774"/>
        <dbReference type="EC" id="4.1.1.85"/>
    </reaction>
    <physiologicalReaction direction="left-to-right" evidence="4">
        <dbReference type="Rhea" id="RHEA:14354"/>
    </physiologicalReaction>
</comment>
<evidence type="ECO:0000259" key="8">
    <source>
        <dbReference type="SMART" id="SM00934"/>
    </source>
</evidence>
<protein>
    <recommendedName>
        <fullName evidence="7">3-dehydro-L-gulonate-6-phosphate decarboxylase</fullName>
        <ecNumber evidence="6">4.1.1.85</ecNumber>
    </recommendedName>
    <alternativeName>
        <fullName evidence="7">3-dehydro-L-gulonate-6-phosphate decarboxylase</fullName>
    </alternativeName>
</protein>
<dbReference type="EC" id="4.1.1.85" evidence="6"/>
<evidence type="ECO:0000256" key="3">
    <source>
        <dbReference type="ARBA" id="ARBA00023277"/>
    </source>
</evidence>